<evidence type="ECO:0000313" key="1">
    <source>
        <dbReference type="EMBL" id="GIY99324.1"/>
    </source>
</evidence>
<comment type="caution">
    <text evidence="1">The sequence shown here is derived from an EMBL/GenBank/DDBJ whole genome shotgun (WGS) entry which is preliminary data.</text>
</comment>
<protein>
    <submittedName>
        <fullName evidence="1">Uncharacterized protein</fullName>
    </submittedName>
</protein>
<proteinExistence type="predicted"/>
<dbReference type="AlphaFoldDB" id="A0AAV4XX45"/>
<accession>A0AAV4XX45</accession>
<evidence type="ECO:0000313" key="2">
    <source>
        <dbReference type="Proteomes" id="UP001054945"/>
    </source>
</evidence>
<gene>
    <name evidence="1" type="ORF">CEXT_414121</name>
</gene>
<keyword evidence="2" id="KW-1185">Reference proteome</keyword>
<dbReference type="EMBL" id="BPLR01018411">
    <property type="protein sequence ID" value="GIY99324.1"/>
    <property type="molecule type" value="Genomic_DNA"/>
</dbReference>
<name>A0AAV4XX45_CAEEX</name>
<reference evidence="1 2" key="1">
    <citation type="submission" date="2021-06" db="EMBL/GenBank/DDBJ databases">
        <title>Caerostris extrusa draft genome.</title>
        <authorList>
            <person name="Kono N."/>
            <person name="Arakawa K."/>
        </authorList>
    </citation>
    <scope>NUCLEOTIDE SEQUENCE [LARGE SCALE GENOMIC DNA]</scope>
</reference>
<sequence length="117" mass="13245">MCKERGATLTIKIEFAIRQTGNRPSFHHLVLTTDDFRLNQSNASTRLIRNPKHLSLSTGGAKLPFLCLETGFECGDWGLDRREGFGLSPELSYQIVSQWDGLPVLTEKPVVWLCLIW</sequence>
<dbReference type="Proteomes" id="UP001054945">
    <property type="component" value="Unassembled WGS sequence"/>
</dbReference>
<organism evidence="1 2">
    <name type="scientific">Caerostris extrusa</name>
    <name type="common">Bark spider</name>
    <name type="synonym">Caerostris bankana</name>
    <dbReference type="NCBI Taxonomy" id="172846"/>
    <lineage>
        <taxon>Eukaryota</taxon>
        <taxon>Metazoa</taxon>
        <taxon>Ecdysozoa</taxon>
        <taxon>Arthropoda</taxon>
        <taxon>Chelicerata</taxon>
        <taxon>Arachnida</taxon>
        <taxon>Araneae</taxon>
        <taxon>Araneomorphae</taxon>
        <taxon>Entelegynae</taxon>
        <taxon>Araneoidea</taxon>
        <taxon>Araneidae</taxon>
        <taxon>Caerostris</taxon>
    </lineage>
</organism>